<evidence type="ECO:0000313" key="1">
    <source>
        <dbReference type="EMBL" id="MQP11633.1"/>
    </source>
</evidence>
<evidence type="ECO:0000313" key="2">
    <source>
        <dbReference type="Proteomes" id="UP000384372"/>
    </source>
</evidence>
<dbReference type="InterPro" id="IPR036782">
    <property type="entry name" value="NE0471-like_N"/>
</dbReference>
<proteinExistence type="predicted"/>
<dbReference type="InterPro" id="IPR018841">
    <property type="entry name" value="DUF2442"/>
</dbReference>
<reference evidence="1 2" key="1">
    <citation type="submission" date="2019-09" db="EMBL/GenBank/DDBJ databases">
        <title>Distinct polysaccharide growth profiles of human intestinal Prevotella copri isolates.</title>
        <authorList>
            <person name="Fehlner-Peach H."/>
            <person name="Magnabosco C."/>
            <person name="Raghavan V."/>
            <person name="Scher J.U."/>
            <person name="Tett A."/>
            <person name="Cox L.M."/>
            <person name="Gottsegen C."/>
            <person name="Watters A."/>
            <person name="Wiltshire- Gordon J.D."/>
            <person name="Segata N."/>
            <person name="Bonneau R."/>
            <person name="Littman D.R."/>
        </authorList>
    </citation>
    <scope>NUCLEOTIDE SEQUENCE [LARGE SCALE GENOMIC DNA]</scope>
    <source>
        <strain evidence="2">iAQ1173</strain>
    </source>
</reference>
<comment type="caution">
    <text evidence="1">The sequence shown here is derived from an EMBL/GenBank/DDBJ whole genome shotgun (WGS) entry which is preliminary data.</text>
</comment>
<name>A0A6A7WAV8_9BACT</name>
<dbReference type="Proteomes" id="UP000384372">
    <property type="component" value="Unassembled WGS sequence"/>
</dbReference>
<dbReference type="OrthoDB" id="9803723at2"/>
<sequence length="102" mass="11796">MDDILTIKSASYVGDYSIVAEFSNGETRLLDFSELVTSGRGMLKMLADKEYFRHFTLDPFTIDWNNEIGFEPEYLYAMSKPLPKYYADNVKHDMVAEEVHRG</sequence>
<dbReference type="RefSeq" id="WP_158463340.1">
    <property type="nucleotide sequence ID" value="NZ_VZAD01000056.1"/>
</dbReference>
<accession>A0A6A7WAV8</accession>
<dbReference type="EMBL" id="VZAD01000056">
    <property type="protein sequence ID" value="MQP11633.1"/>
    <property type="molecule type" value="Genomic_DNA"/>
</dbReference>
<dbReference type="Gene3D" id="3.30.2020.10">
    <property type="entry name" value="NE0471-like N-terminal domain"/>
    <property type="match status" value="1"/>
</dbReference>
<keyword evidence="2" id="KW-1185">Reference proteome</keyword>
<protein>
    <submittedName>
        <fullName evidence="1">DUF2442 domain-containing protein</fullName>
    </submittedName>
</protein>
<organism evidence="1 2">
    <name type="scientific">Segatella copri</name>
    <dbReference type="NCBI Taxonomy" id="165179"/>
    <lineage>
        <taxon>Bacteria</taxon>
        <taxon>Pseudomonadati</taxon>
        <taxon>Bacteroidota</taxon>
        <taxon>Bacteroidia</taxon>
        <taxon>Bacteroidales</taxon>
        <taxon>Prevotellaceae</taxon>
        <taxon>Segatella</taxon>
    </lineage>
</organism>
<dbReference type="SUPFAM" id="SSF143880">
    <property type="entry name" value="NE0471 N-terminal domain-like"/>
    <property type="match status" value="1"/>
</dbReference>
<dbReference type="Pfam" id="PF10387">
    <property type="entry name" value="DUF2442"/>
    <property type="match status" value="1"/>
</dbReference>
<dbReference type="AlphaFoldDB" id="A0A6A7WAV8"/>
<gene>
    <name evidence="1" type="ORF">F7D20_06590</name>
</gene>